<reference evidence="2 3" key="1">
    <citation type="submission" date="2013-11" db="EMBL/GenBank/DDBJ databases">
        <title>The Damaraland mole rat (Fukomys damarensis) genome and evolution of African mole rats.</title>
        <authorList>
            <person name="Gladyshev V.N."/>
            <person name="Fang X."/>
        </authorList>
    </citation>
    <scope>NUCLEOTIDE SEQUENCE [LARGE SCALE GENOMIC DNA]</scope>
    <source>
        <tissue evidence="2">Liver</tissue>
    </source>
</reference>
<evidence type="ECO:0000313" key="2">
    <source>
        <dbReference type="EMBL" id="KFO28681.1"/>
    </source>
</evidence>
<proteinExistence type="predicted"/>
<organism evidence="2 3">
    <name type="scientific">Fukomys damarensis</name>
    <name type="common">Damaraland mole rat</name>
    <name type="synonym">Cryptomys damarensis</name>
    <dbReference type="NCBI Taxonomy" id="885580"/>
    <lineage>
        <taxon>Eukaryota</taxon>
        <taxon>Metazoa</taxon>
        <taxon>Chordata</taxon>
        <taxon>Craniata</taxon>
        <taxon>Vertebrata</taxon>
        <taxon>Euteleostomi</taxon>
        <taxon>Mammalia</taxon>
        <taxon>Eutheria</taxon>
        <taxon>Euarchontoglires</taxon>
        <taxon>Glires</taxon>
        <taxon>Rodentia</taxon>
        <taxon>Hystricomorpha</taxon>
        <taxon>Bathyergidae</taxon>
        <taxon>Fukomys</taxon>
    </lineage>
</organism>
<dbReference type="EMBL" id="KN122695">
    <property type="protein sequence ID" value="KFO28681.1"/>
    <property type="molecule type" value="Genomic_DNA"/>
</dbReference>
<feature type="region of interest" description="Disordered" evidence="1">
    <location>
        <begin position="1"/>
        <end position="35"/>
    </location>
</feature>
<sequence length="154" mass="16861">MHLPGPANRSEAGRIKNRSQSGHPRSHLPCAKADGGTGRGRYSYLLTLTRQKQAGGKTDLRASIPGLTFLELELMAAQAVEAWLPVLQTGPKQSRGRTDIRAPDPGLTFLVVQLMAVQAGEGMTLRNHPLDTRRLEGEQISEWLSQVSPSLRWS</sequence>
<dbReference type="Proteomes" id="UP000028990">
    <property type="component" value="Unassembled WGS sequence"/>
</dbReference>
<evidence type="ECO:0000313" key="3">
    <source>
        <dbReference type="Proteomes" id="UP000028990"/>
    </source>
</evidence>
<accession>A0A091E0V3</accession>
<dbReference type="AlphaFoldDB" id="A0A091E0V3"/>
<gene>
    <name evidence="2" type="ORF">H920_09919</name>
</gene>
<protein>
    <submittedName>
        <fullName evidence="2">Uncharacterized protein</fullName>
    </submittedName>
</protein>
<name>A0A091E0V3_FUKDA</name>
<keyword evidence="3" id="KW-1185">Reference proteome</keyword>
<evidence type="ECO:0000256" key="1">
    <source>
        <dbReference type="SAM" id="MobiDB-lite"/>
    </source>
</evidence>